<evidence type="ECO:0000313" key="4">
    <source>
        <dbReference type="Proteomes" id="UP001596455"/>
    </source>
</evidence>
<dbReference type="EMBL" id="JBHTCQ010000001">
    <property type="protein sequence ID" value="MFC7404836.1"/>
    <property type="molecule type" value="Genomic_DNA"/>
</dbReference>
<protein>
    <submittedName>
        <fullName evidence="3">Peptidoglycan-binding protein</fullName>
    </submittedName>
</protein>
<sequence length="290" mass="30621">MRRRDLGIAAVGALAVAVSIPQTATGASTTAARVPRAGAAGSTATVDMEALLRAAQIDPQRADQTPTDGARAGVLAVEQALWAEGLLATEYVDGHFGSMTVTAYADYQRSLGFSGIGANGLPGEASLTSLGEGRFDVTNVVVPGARRSHSGMPVNTRTRAMLAEAERRLGRALVLDQGSYSPGEDPTSAGTHDGGGAVDINVDDMDRAVRTATVRVLRELGFAAWLRDPSQDDWPYHIHAVAISDPDLSPPAQGQVGDYYLGRDGLAGDDPDDGPRVRPIRTWEEYRRTQ</sequence>
<dbReference type="InterPro" id="IPR036365">
    <property type="entry name" value="PGBD-like_sf"/>
</dbReference>
<accession>A0ABW2Q6S7</accession>
<reference evidence="4" key="1">
    <citation type="journal article" date="2019" name="Int. J. Syst. Evol. Microbiol.">
        <title>The Global Catalogue of Microorganisms (GCM) 10K type strain sequencing project: providing services to taxonomists for standard genome sequencing and annotation.</title>
        <authorList>
            <consortium name="The Broad Institute Genomics Platform"/>
            <consortium name="The Broad Institute Genome Sequencing Center for Infectious Disease"/>
            <person name="Wu L."/>
            <person name="Ma J."/>
        </authorList>
    </citation>
    <scope>NUCLEOTIDE SEQUENCE [LARGE SCALE GENOMIC DNA]</scope>
    <source>
        <strain evidence="4">JCM 1490</strain>
    </source>
</reference>
<evidence type="ECO:0000256" key="1">
    <source>
        <dbReference type="SAM" id="MobiDB-lite"/>
    </source>
</evidence>
<comment type="caution">
    <text evidence="3">The sequence shown here is derived from an EMBL/GenBank/DDBJ whole genome shotgun (WGS) entry which is preliminary data.</text>
</comment>
<gene>
    <name evidence="3" type="ORF">ACFQQL_06920</name>
</gene>
<evidence type="ECO:0000256" key="2">
    <source>
        <dbReference type="SAM" id="SignalP"/>
    </source>
</evidence>
<proteinExistence type="predicted"/>
<feature type="region of interest" description="Disordered" evidence="1">
    <location>
        <begin position="178"/>
        <end position="199"/>
    </location>
</feature>
<dbReference type="Proteomes" id="UP001596455">
    <property type="component" value="Unassembled WGS sequence"/>
</dbReference>
<feature type="chain" id="PRO_5046321953" evidence="2">
    <location>
        <begin position="25"/>
        <end position="290"/>
    </location>
</feature>
<feature type="signal peptide" evidence="2">
    <location>
        <begin position="1"/>
        <end position="24"/>
    </location>
</feature>
<organism evidence="3 4">
    <name type="scientific">Georgenia alba</name>
    <dbReference type="NCBI Taxonomy" id="2233858"/>
    <lineage>
        <taxon>Bacteria</taxon>
        <taxon>Bacillati</taxon>
        <taxon>Actinomycetota</taxon>
        <taxon>Actinomycetes</taxon>
        <taxon>Micrococcales</taxon>
        <taxon>Bogoriellaceae</taxon>
        <taxon>Georgenia</taxon>
    </lineage>
</organism>
<name>A0ABW2Q6S7_9MICO</name>
<feature type="compositionally biased region" description="Basic and acidic residues" evidence="1">
    <location>
        <begin position="273"/>
        <end position="290"/>
    </location>
</feature>
<dbReference type="SUPFAM" id="SSF47090">
    <property type="entry name" value="PGBD-like"/>
    <property type="match status" value="1"/>
</dbReference>
<dbReference type="RefSeq" id="WP_382392609.1">
    <property type="nucleotide sequence ID" value="NZ_JBHTCQ010000001.1"/>
</dbReference>
<evidence type="ECO:0000313" key="3">
    <source>
        <dbReference type="EMBL" id="MFC7404836.1"/>
    </source>
</evidence>
<feature type="region of interest" description="Disordered" evidence="1">
    <location>
        <begin position="245"/>
        <end position="290"/>
    </location>
</feature>
<keyword evidence="2" id="KW-0732">Signal</keyword>
<keyword evidence="4" id="KW-1185">Reference proteome</keyword>